<evidence type="ECO:0000256" key="1">
    <source>
        <dbReference type="ARBA" id="ARBA00009106"/>
    </source>
</evidence>
<evidence type="ECO:0000256" key="2">
    <source>
        <dbReference type="ARBA" id="ARBA00022980"/>
    </source>
</evidence>
<accession>A0A401L410</accession>
<dbReference type="FunFam" id="3.30.63.20:FF:000001">
    <property type="entry name" value="40S ribosomal protein S25"/>
    <property type="match status" value="1"/>
</dbReference>
<protein>
    <submittedName>
        <fullName evidence="4">40S ribosomal protein S25</fullName>
    </submittedName>
</protein>
<dbReference type="SUPFAM" id="SSF50969">
    <property type="entry name" value="YVTN repeat-like/Quinoprotein amine dehydrogenase"/>
    <property type="match status" value="1"/>
</dbReference>
<dbReference type="InterPro" id="IPR011044">
    <property type="entry name" value="Quino_amine_DH_bsu"/>
</dbReference>
<gene>
    <name evidence="4" type="ORF">AAWM_09178</name>
</gene>
<dbReference type="GO" id="GO:1990904">
    <property type="term" value="C:ribonucleoprotein complex"/>
    <property type="evidence" value="ECO:0007669"/>
    <property type="project" value="UniProtKB-KW"/>
</dbReference>
<dbReference type="InterPro" id="IPR004977">
    <property type="entry name" value="Ribosomal_eS25"/>
</dbReference>
<name>A0A401L410_ASPAW</name>
<reference evidence="4 5" key="1">
    <citation type="submission" date="2016-09" db="EMBL/GenBank/DDBJ databases">
        <title>Aspergillus awamori IFM 58123T.</title>
        <authorList>
            <person name="Kusuya Y."/>
            <person name="Shimizu M."/>
            <person name="Takahashi H."/>
            <person name="Yaguchi T."/>
        </authorList>
    </citation>
    <scope>NUCLEOTIDE SEQUENCE [LARGE SCALE GENOMIC DNA]</scope>
    <source>
        <strain evidence="4 5">IFM 58123</strain>
    </source>
</reference>
<dbReference type="PANTHER" id="PTHR16220:SF0">
    <property type="entry name" value="WD REPEAT-CONTAINING PROTEIN WRAP73"/>
    <property type="match status" value="1"/>
</dbReference>
<dbReference type="Gene3D" id="3.30.63.20">
    <property type="match status" value="1"/>
</dbReference>
<dbReference type="Gene3D" id="2.130.10.10">
    <property type="entry name" value="YVTN repeat-like/Quinoprotein amine dehydrogenase"/>
    <property type="match status" value="2"/>
</dbReference>
<proteinExistence type="inferred from homology"/>
<dbReference type="GO" id="GO:1990811">
    <property type="term" value="C:MWP complex"/>
    <property type="evidence" value="ECO:0007669"/>
    <property type="project" value="TreeGrafter"/>
</dbReference>
<keyword evidence="3" id="KW-0687">Ribonucleoprotein</keyword>
<comment type="caution">
    <text evidence="4">The sequence shown here is derived from an EMBL/GenBank/DDBJ whole genome shotgun (WGS) entry which is preliminary data.</text>
</comment>
<sequence length="656" mass="72525">MDSTGAGVSNTISLSEDGDYAAQLNGKDLAIHLDPSSPDFKEVQIVKLKEIASKFLKFSRSKPVLPSSTHSYAGVSSPGRRVLCASDSRILVWQLEPLQLHAEIESIEPGATYVDFGGDENEVVSFHAWNTKITVFKLDSGRSQIIKSPKFSNSNGFGYRPKTRQFAVLLKPDAVDLLTIHEFRSYELIGRAVLPTIDAQGLKWSPDGRWIAVWDAASAGTRVLIFTADGQLFRTYSGPSGIDSSLDLGVRGIEWSPVTGQRGVSELLVVGKVDGTVDILRTRTFSCSITLSHVFQIEQNSPSVWRERYAADGDLEYAEASSSSAFGMPVEPSGAPRGVSIMAFSASGTLLGTVDPTRPNIVWIWDLESTPVLLSALVHEHTVRQVVWHHSKTQLLITTANTAYAAVRYWSPYSQPFVARIPVPRSETGRYEVRWLSFDEDDDSKFWFGTPDDFVLGHLESVEDSPQFKVTTTINGKAKGSSCGPAETILNLNYAIGYYQCIAVSHTILQYTIEQPAPYKQGPGLRVHLHVTLSHPPLEFRTWALKLQTVRSVVQLSSVEQLHQTVKMAPTRKKWSKGKVKDKAQHAVVLEKQVAERLNKDVQSYRLITVATLVDRLKINGSLARQCLADLEEKGQIKKVVGHSKMNVYTRAVTAE</sequence>
<organism evidence="4 5">
    <name type="scientific">Aspergillus awamori</name>
    <name type="common">Black koji mold</name>
    <dbReference type="NCBI Taxonomy" id="105351"/>
    <lineage>
        <taxon>Eukaryota</taxon>
        <taxon>Fungi</taxon>
        <taxon>Dikarya</taxon>
        <taxon>Ascomycota</taxon>
        <taxon>Pezizomycotina</taxon>
        <taxon>Eurotiomycetes</taxon>
        <taxon>Eurotiomycetidae</taxon>
        <taxon>Eurotiales</taxon>
        <taxon>Aspergillaceae</taxon>
        <taxon>Aspergillus</taxon>
    </lineage>
</organism>
<evidence type="ECO:0000313" key="4">
    <source>
        <dbReference type="EMBL" id="GCB26293.1"/>
    </source>
</evidence>
<dbReference type="AlphaFoldDB" id="A0A401L410"/>
<keyword evidence="5" id="KW-1185">Reference proteome</keyword>
<comment type="similarity">
    <text evidence="1">Belongs to the eukaryotic ribosomal protein eS25 family.</text>
</comment>
<dbReference type="PANTHER" id="PTHR16220">
    <property type="entry name" value="WD REPEAT PROTEIN 8-RELATED"/>
    <property type="match status" value="1"/>
</dbReference>
<dbReference type="EMBL" id="BDHI01000028">
    <property type="protein sequence ID" value="GCB26293.1"/>
    <property type="molecule type" value="Genomic_DNA"/>
</dbReference>
<dbReference type="InterPro" id="IPR015943">
    <property type="entry name" value="WD40/YVTN_repeat-like_dom_sf"/>
</dbReference>
<evidence type="ECO:0000256" key="3">
    <source>
        <dbReference type="ARBA" id="ARBA00023274"/>
    </source>
</evidence>
<dbReference type="Proteomes" id="UP000286921">
    <property type="component" value="Unassembled WGS sequence"/>
</dbReference>
<dbReference type="GO" id="GO:0005815">
    <property type="term" value="C:microtubule organizing center"/>
    <property type="evidence" value="ECO:0007669"/>
    <property type="project" value="TreeGrafter"/>
</dbReference>
<keyword evidence="2 4" id="KW-0689">Ribosomal protein</keyword>
<dbReference type="GO" id="GO:1990810">
    <property type="term" value="P:microtubule anchoring at mitotic spindle pole body"/>
    <property type="evidence" value="ECO:0007669"/>
    <property type="project" value="TreeGrafter"/>
</dbReference>
<dbReference type="InterPro" id="IPR052778">
    <property type="entry name" value="Centrosome-WD_assoc"/>
</dbReference>
<dbReference type="Pfam" id="PF03297">
    <property type="entry name" value="Ribosomal_S25"/>
    <property type="match status" value="1"/>
</dbReference>
<dbReference type="STRING" id="105351.A0A401L410"/>
<dbReference type="GO" id="GO:0005840">
    <property type="term" value="C:ribosome"/>
    <property type="evidence" value="ECO:0007669"/>
    <property type="project" value="UniProtKB-KW"/>
</dbReference>
<evidence type="ECO:0000313" key="5">
    <source>
        <dbReference type="Proteomes" id="UP000286921"/>
    </source>
</evidence>